<dbReference type="OrthoDB" id="3863715at2759"/>
<evidence type="ECO:0000259" key="3">
    <source>
        <dbReference type="PROSITE" id="PS50158"/>
    </source>
</evidence>
<organism evidence="4 5">
    <name type="scientific">Eumeta variegata</name>
    <name type="common">Bagworm moth</name>
    <name type="synonym">Eumeta japonica</name>
    <dbReference type="NCBI Taxonomy" id="151549"/>
    <lineage>
        <taxon>Eukaryota</taxon>
        <taxon>Metazoa</taxon>
        <taxon>Ecdysozoa</taxon>
        <taxon>Arthropoda</taxon>
        <taxon>Hexapoda</taxon>
        <taxon>Insecta</taxon>
        <taxon>Pterygota</taxon>
        <taxon>Neoptera</taxon>
        <taxon>Endopterygota</taxon>
        <taxon>Lepidoptera</taxon>
        <taxon>Glossata</taxon>
        <taxon>Ditrysia</taxon>
        <taxon>Tineoidea</taxon>
        <taxon>Psychidae</taxon>
        <taxon>Oiketicinae</taxon>
        <taxon>Eumeta</taxon>
    </lineage>
</organism>
<keyword evidence="1" id="KW-0863">Zinc-finger</keyword>
<gene>
    <name evidence="4" type="ORF">EVAR_70445_1</name>
</gene>
<keyword evidence="5" id="KW-1185">Reference proteome</keyword>
<sequence>MPKDGPGRQFYRGPNNNRWTNPINFAPPTCFKCGQQGHFARNCQNYGNHSYTPDSRNYKHMRGTNGSGSLEHNIENPQINHVNNQGNGIRPGYRQ</sequence>
<dbReference type="SUPFAM" id="SSF57756">
    <property type="entry name" value="Retrovirus zinc finger-like domains"/>
    <property type="match status" value="1"/>
</dbReference>
<evidence type="ECO:0000256" key="2">
    <source>
        <dbReference type="SAM" id="MobiDB-lite"/>
    </source>
</evidence>
<name>A0A4C1TT19_EUMVA</name>
<dbReference type="Proteomes" id="UP000299102">
    <property type="component" value="Unassembled WGS sequence"/>
</dbReference>
<dbReference type="Gene3D" id="4.10.60.10">
    <property type="entry name" value="Zinc finger, CCHC-type"/>
    <property type="match status" value="1"/>
</dbReference>
<dbReference type="AlphaFoldDB" id="A0A4C1TT19"/>
<dbReference type="SMART" id="SM00343">
    <property type="entry name" value="ZnF_C2HC"/>
    <property type="match status" value="1"/>
</dbReference>
<comment type="caution">
    <text evidence="4">The sequence shown here is derived from an EMBL/GenBank/DDBJ whole genome shotgun (WGS) entry which is preliminary data.</text>
</comment>
<reference evidence="4 5" key="1">
    <citation type="journal article" date="2019" name="Commun. Biol.">
        <title>The bagworm genome reveals a unique fibroin gene that provides high tensile strength.</title>
        <authorList>
            <person name="Kono N."/>
            <person name="Nakamura H."/>
            <person name="Ohtoshi R."/>
            <person name="Tomita M."/>
            <person name="Numata K."/>
            <person name="Arakawa K."/>
        </authorList>
    </citation>
    <scope>NUCLEOTIDE SEQUENCE [LARGE SCALE GENOMIC DNA]</scope>
</reference>
<accession>A0A4C1TT19</accession>
<dbReference type="PROSITE" id="PS50158">
    <property type="entry name" value="ZF_CCHC"/>
    <property type="match status" value="1"/>
</dbReference>
<dbReference type="InterPro" id="IPR001878">
    <property type="entry name" value="Znf_CCHC"/>
</dbReference>
<dbReference type="EMBL" id="BGZK01006226">
    <property type="protein sequence ID" value="GBP17163.1"/>
    <property type="molecule type" value="Genomic_DNA"/>
</dbReference>
<feature type="compositionally biased region" description="Polar residues" evidence="2">
    <location>
        <begin position="67"/>
        <end position="87"/>
    </location>
</feature>
<proteinExistence type="predicted"/>
<feature type="domain" description="CCHC-type" evidence="3">
    <location>
        <begin position="30"/>
        <end position="45"/>
    </location>
</feature>
<feature type="region of interest" description="Disordered" evidence="2">
    <location>
        <begin position="53"/>
        <end position="95"/>
    </location>
</feature>
<protein>
    <recommendedName>
        <fullName evidence="3">CCHC-type domain-containing protein</fullName>
    </recommendedName>
</protein>
<feature type="region of interest" description="Disordered" evidence="2">
    <location>
        <begin position="1"/>
        <end position="20"/>
    </location>
</feature>
<evidence type="ECO:0000313" key="5">
    <source>
        <dbReference type="Proteomes" id="UP000299102"/>
    </source>
</evidence>
<keyword evidence="1" id="KW-0479">Metal-binding</keyword>
<dbReference type="InterPro" id="IPR036875">
    <property type="entry name" value="Znf_CCHC_sf"/>
</dbReference>
<dbReference type="GO" id="GO:0003676">
    <property type="term" value="F:nucleic acid binding"/>
    <property type="evidence" value="ECO:0007669"/>
    <property type="project" value="InterPro"/>
</dbReference>
<dbReference type="GO" id="GO:0008270">
    <property type="term" value="F:zinc ion binding"/>
    <property type="evidence" value="ECO:0007669"/>
    <property type="project" value="UniProtKB-KW"/>
</dbReference>
<dbReference type="Pfam" id="PF00098">
    <property type="entry name" value="zf-CCHC"/>
    <property type="match status" value="1"/>
</dbReference>
<keyword evidence="1" id="KW-0862">Zinc</keyword>
<evidence type="ECO:0000256" key="1">
    <source>
        <dbReference type="PROSITE-ProRule" id="PRU00047"/>
    </source>
</evidence>
<evidence type="ECO:0000313" key="4">
    <source>
        <dbReference type="EMBL" id="GBP17163.1"/>
    </source>
</evidence>